<reference evidence="4" key="1">
    <citation type="submission" date="2023-11" db="EMBL/GenBank/DDBJ databases">
        <authorList>
            <person name="De Vega J J."/>
            <person name="De Vega J J."/>
        </authorList>
    </citation>
    <scope>NUCLEOTIDE SEQUENCE</scope>
</reference>
<evidence type="ECO:0000313" key="5">
    <source>
        <dbReference type="Proteomes" id="UP001295794"/>
    </source>
</evidence>
<gene>
    <name evidence="4" type="ORF">MYCIT1_LOCUS32610</name>
</gene>
<feature type="coiled-coil region" evidence="1">
    <location>
        <begin position="425"/>
        <end position="532"/>
    </location>
</feature>
<feature type="region of interest" description="Disordered" evidence="2">
    <location>
        <begin position="203"/>
        <end position="421"/>
    </location>
</feature>
<feature type="compositionally biased region" description="Polar residues" evidence="2">
    <location>
        <begin position="255"/>
        <end position="265"/>
    </location>
</feature>
<evidence type="ECO:0000259" key="3">
    <source>
        <dbReference type="PROSITE" id="PS50245"/>
    </source>
</evidence>
<feature type="domain" description="CAP-Gly" evidence="3">
    <location>
        <begin position="152"/>
        <end position="197"/>
    </location>
</feature>
<dbReference type="Proteomes" id="UP001295794">
    <property type="component" value="Unassembled WGS sequence"/>
</dbReference>
<accession>A0AAD2HUR5</accession>
<feature type="non-terminal residue" evidence="4">
    <location>
        <position position="1091"/>
    </location>
</feature>
<feature type="coiled-coil region" evidence="1">
    <location>
        <begin position="984"/>
        <end position="1011"/>
    </location>
</feature>
<dbReference type="PANTHER" id="PTHR34491">
    <property type="entry name" value="A-TYPE INCLUSION PROTEIN, PUTATIVE-RELATED"/>
    <property type="match status" value="1"/>
</dbReference>
<dbReference type="Gene3D" id="2.30.30.190">
    <property type="entry name" value="CAP Gly-rich-like domain"/>
    <property type="match status" value="1"/>
</dbReference>
<feature type="compositionally biased region" description="Low complexity" evidence="2">
    <location>
        <begin position="233"/>
        <end position="254"/>
    </location>
</feature>
<dbReference type="InterPro" id="IPR000938">
    <property type="entry name" value="CAP-Gly_domain"/>
</dbReference>
<feature type="coiled-coil region" evidence="1">
    <location>
        <begin position="652"/>
        <end position="760"/>
    </location>
</feature>
<dbReference type="PROSITE" id="PS00845">
    <property type="entry name" value="CAP_GLY_1"/>
    <property type="match status" value="1"/>
</dbReference>
<feature type="compositionally biased region" description="Polar residues" evidence="2">
    <location>
        <begin position="213"/>
        <end position="232"/>
    </location>
</feature>
<feature type="compositionally biased region" description="Low complexity" evidence="2">
    <location>
        <begin position="382"/>
        <end position="391"/>
    </location>
</feature>
<keyword evidence="5" id="KW-1185">Reference proteome</keyword>
<feature type="compositionally biased region" description="Polar residues" evidence="2">
    <location>
        <begin position="74"/>
        <end position="85"/>
    </location>
</feature>
<feature type="region of interest" description="Disordered" evidence="2">
    <location>
        <begin position="627"/>
        <end position="652"/>
    </location>
</feature>
<protein>
    <recommendedName>
        <fullName evidence="3">CAP-Gly domain-containing protein</fullName>
    </recommendedName>
</protein>
<feature type="region of interest" description="Disordered" evidence="2">
    <location>
        <begin position="811"/>
        <end position="860"/>
    </location>
</feature>
<proteinExistence type="predicted"/>
<feature type="coiled-coil region" evidence="1">
    <location>
        <begin position="860"/>
        <end position="922"/>
    </location>
</feature>
<dbReference type="AlphaFoldDB" id="A0AAD2HUR5"/>
<dbReference type="PROSITE" id="PS50245">
    <property type="entry name" value="CAP_GLY_2"/>
    <property type="match status" value="1"/>
</dbReference>
<dbReference type="PANTHER" id="PTHR34491:SF74">
    <property type="entry name" value="DUF4456 DOMAIN-CONTAINING PROTEIN"/>
    <property type="match status" value="1"/>
</dbReference>
<evidence type="ECO:0000313" key="4">
    <source>
        <dbReference type="EMBL" id="CAK5281464.1"/>
    </source>
</evidence>
<feature type="compositionally biased region" description="Low complexity" evidence="2">
    <location>
        <begin position="335"/>
        <end position="350"/>
    </location>
</feature>
<dbReference type="SUPFAM" id="SSF74924">
    <property type="entry name" value="Cap-Gly domain"/>
    <property type="match status" value="1"/>
</dbReference>
<organism evidence="4 5">
    <name type="scientific">Mycena citricolor</name>
    <dbReference type="NCBI Taxonomy" id="2018698"/>
    <lineage>
        <taxon>Eukaryota</taxon>
        <taxon>Fungi</taxon>
        <taxon>Dikarya</taxon>
        <taxon>Basidiomycota</taxon>
        <taxon>Agaricomycotina</taxon>
        <taxon>Agaricomycetes</taxon>
        <taxon>Agaricomycetidae</taxon>
        <taxon>Agaricales</taxon>
        <taxon>Marasmiineae</taxon>
        <taxon>Mycenaceae</taxon>
        <taxon>Mycena</taxon>
    </lineage>
</organism>
<evidence type="ECO:0000256" key="2">
    <source>
        <dbReference type="SAM" id="MobiDB-lite"/>
    </source>
</evidence>
<keyword evidence="1" id="KW-0175">Coiled coil</keyword>
<comment type="caution">
    <text evidence="4">The sequence shown here is derived from an EMBL/GenBank/DDBJ whole genome shotgun (WGS) entry which is preliminary data.</text>
</comment>
<feature type="region of interest" description="Disordered" evidence="2">
    <location>
        <begin position="68"/>
        <end position="121"/>
    </location>
</feature>
<dbReference type="InterPro" id="IPR036859">
    <property type="entry name" value="CAP-Gly_dom_sf"/>
</dbReference>
<dbReference type="Pfam" id="PF01302">
    <property type="entry name" value="CAP_GLY"/>
    <property type="match status" value="1"/>
</dbReference>
<name>A0AAD2HUR5_9AGAR</name>
<feature type="compositionally biased region" description="Low complexity" evidence="2">
    <location>
        <begin position="627"/>
        <end position="648"/>
    </location>
</feature>
<feature type="compositionally biased region" description="Polar residues" evidence="2">
    <location>
        <begin position="409"/>
        <end position="419"/>
    </location>
</feature>
<dbReference type="SMART" id="SM01052">
    <property type="entry name" value="CAP_GLY"/>
    <property type="match status" value="1"/>
</dbReference>
<sequence length="1091" mass="119210">NETTKVGDPNAGSFAFLLICSSGFFHDGYICRFLSNILQPVPTPDVDYMSKAFSDAIRANDPALHRGARASDASIISGSPQSTSFPPRPPSIASSTSTRPPERAKTPTTRPPSRHSDIFGKSIARSSPRAFDLGDNVRIESLGFEGILRYLGGIDDKPGVWAGVELSGGFYGKGKNEGSVNGKQYFSCPPKCGVFVASTKLSAPTVGPGAISRPSSVASSRGGRNTPSISGRTTPSSVMSLSTSSRTPSSALSTGRRTPSQSGRITPSYLGRVTPGTTPSARKPPMKSTRTPGSLSDKLTAGSRASKYVAMTAKQLSTRDSAIRPIEPPSPRQQPSPSRISSTASSPTRTLSSPFGTPKPSLGGRLSTPGSTGIGRPALITPRARIPSAIAMPPPASPVARTLPEASSRPDSASSNQSVVFGEERAQLQSRIEALEYDNGRLRAAADTTSELKATEEQMRQIEEQMNAARSQAEDAQRHASELEHKLGAIERTLADRDAQLLELDAERNQKSSALEQQLQEAIVRADSLQQQYAQSAVSLRETISARDTAERDSESKFRAKDAEVASLELRLKGAQTHFEEERRELGAQVDELRQAGQETIALYEERLSEADRERYDLEARITTLESRASARSPSPALTTKTATSSATEIDNETLREQVVHLQRKISKLEDALEDAQAAQERDEAALADRMRRLKEKEEAMKKELTEGRKEVERTLKSEGTARRRLEEIEEALHESTAALEDARAEVEGLRTELMNLDGLVTGNGDTGDLYSRVALLVTRASSDRSSSTSEIAHLQELLKEARRKELDAVQDAEQSRDSLSNVRSELETLKNRTTDRDGGLNNDIQRVPERSPASTKHDLSAAKDEITGLKHIVQELQKENLSAAQQNKLLQSENQLLASEAEQLRQEMQVLEENLDNSLIHEASDVSDAPMDIPSLQKLLREQKLRSEIETDQLHKRLMDSEMKMARVSHDLQKEISELEALIESKIYHEDELEQELEHLKAKLEYQTKSSKQSNAVDNKRASLTVSHVSDGDLVCEICEKSGHDIFSCSLLATGSSSDMVELPHENLFCEDCETHGHTAANCPHSLDVF</sequence>
<dbReference type="EMBL" id="CAVNYO010000444">
    <property type="protein sequence ID" value="CAK5281464.1"/>
    <property type="molecule type" value="Genomic_DNA"/>
</dbReference>
<feature type="compositionally biased region" description="Basic and acidic residues" evidence="2">
    <location>
        <begin position="825"/>
        <end position="839"/>
    </location>
</feature>
<evidence type="ECO:0000256" key="1">
    <source>
        <dbReference type="SAM" id="Coils"/>
    </source>
</evidence>